<dbReference type="PANTHER" id="PTHR40094">
    <property type="entry name" value="ALPHA-2-MACROGLOBULIN HOMOLOG"/>
    <property type="match status" value="1"/>
</dbReference>
<evidence type="ECO:0000313" key="5">
    <source>
        <dbReference type="Proteomes" id="UP000199643"/>
    </source>
</evidence>
<sequence length="2131" mass="241691">MNISLRISALLLFTFLFSFDVAAQHKYTLADFYKADSIANQAKPKDALALIKKINKQARQTHNLPLFVKSVIYRMMFQSYLEENAFDQILVDLREDINTAKQPEKSILQSLLAETYWNYLQQNRWQINQGTQVQGDIGDNIKTWSIKKLNDETVKYYLLSLKEHQILQQIKVDTLDAVLAGDKTYRSFRPTLYDLLAHRAIDVFSNTQIGLTQYDDQLTDMSNVNWFGDRKTFLNIPVPIDSTSFKTQALQLFQNLIRFHQNGGNSSALADVDLKRLKFIQQHFTGDSQELYYNALSQLAEESTQSEVFADILYEQAVIHKNAQLPVDSNKQNLIKAVALAEKAIKNFPKSIGAKNARHLIEEIKSSSFLVKVKEFGLPDQPSQLYLSYKNTDTVQLSLYHAPDFKNEYEQFNNRADFLAFLRKNKATKQWVIAVPKTNDYQTHSLIDKMEGLPFGSYTLIAQTINREQTDTIYSNINFKVTAMAVINRRNIAKHEYFVSQLNNGAPLKNVKIQQRRYDYSTRKFVNGVLIITNDKGYASTPETDSNMSQAVVTFGKDELKLNINNYNSYQDDKDEEEERVILFADRPIYRPGQTIYYKGLCLNILNGKNKIAVNKAVDISFNDANGKEITKTKLVSNDYGTFQGSFAIPMGILNGQMEIETEYGRIAIQVEEYKRPTFEVVFDKPNKHYKLNDSIKVSAKASSFSGYSVSNAKVNYKVFRNLIYDYRLSYGQRNAIYGSGMNAPRKQVAIGKTNTKADGKFEITFFASATDINANYSYEIVADVTDLNGETRSKTINLTVGKKDIMLNISTEQVVYLSNKADSISFSVTNLNHEPIKADVKAEWSLLQAPSRLMNKSPFYAENYAMSKEDFIKNFPHDDYDNELEVAKWPVKSVEFKQNLSAKNGLGNLTFSKKDLKPGYYKISLTAVNGQSDTVKLDKYLVIYHEAPAVIQSNIEWITPEVTVIKPNESAVFRLAGLAENSKAYYEVYYRDSIAEKVWINLSPKQTIVKIQPKANYEDGFAVQFTMVHQGTVYNSMQQVKIVDPQKELNIRFLTFRNKLQPGEKESWKLQISNSNGEKQMAEMVATLYDASLDDLKQMDWNTNLQNSFNYGLYNWNFNVNNVANPGYLWFLRRGSDYGVITRGYENLNLFGYNYYGGYNSGYRNYISNLQRAKRKGLSPEAVKKLAELEHGKLIYGVVFDHQGEILPGVQVSIGKKVTTTNVFGIYTIDGKAGETLHFSYIGYKNYAIKIGSKKRVDATLKEDGTVLREVVVTGYGAQKKQNMTGSVVQIRGMSTLQGRAAGLSVAAPAVEKLKEEAVAVDDTGTYDFVSINSYDPKTGLEIINGKPVIKKTNITARTNFNELAFFYPQLLTDAKGEIKIEFTIPQSLTRYKMMGFAHTKDLKTASITNELVTQKQLAIAINAPRFFREGDTILLSAKLNNLAGKKLVGNASLGLTDALTGKPVQIFEANEKSEKTFEVDDAGNTVLKWALIIPSGISAITYKVLAQSGKFSDGEENTIPVLANAMLVTESMPINVRGNITKTFDFEKLEKSGASKTLRNQSLTFEFTSNPVWYAVQALPYLMEYPYECAEQTFSRFYANSFATGIINSSPKIKKVFEQWKNTNNGEALLSNLEKNQELKSILLEETPWVRNANNESERKKRLATLFDLNRMTYELKNNFEKLEKMQFNNGAFPWFNGMQEDRYITQHIVLGMGQLKKLKLIDEKAYPNFNAMLNKAIIYLDAALVQDYKNEVKGKHFAYLPLHYLFARSYTDQKNTSADFVKAKDFYLKKLVAEWKTFDTYQLAQAALVLSRNGNNVEAKKIINLLSQTAQQNDEIGMYWATNKAGWWWYQSPIETQASVIEAFDEVANDTKAVEEMKIWLLKNKQTNDWKTTKATVAACYALLMKGTDLLTENNEPEITIGGQKLVELQQPNATKEAGTGYQKVSISGANVKPEMGQVEVKNNNQTIAWGALYWQYFEQLDKITSANTGVKIKKQLFIQKASDKGDVLTALTTSNVLAPGDLLKVRIEIYCDRDMEYIHLKDMRSSGFEPVNVISQYKYQDGLGYYESTKDASTNFFISYMPKGTYVFEYPLRVTHAGNFSNGITSLQSMYAPEFTTHSAGIRVSVK</sequence>
<dbReference type="InterPro" id="IPR008969">
    <property type="entry name" value="CarboxyPept-like_regulatory"/>
</dbReference>
<dbReference type="Gene3D" id="2.60.40.1930">
    <property type="match status" value="1"/>
</dbReference>
<dbReference type="SMART" id="SM01419">
    <property type="entry name" value="Thiol-ester_cl"/>
    <property type="match status" value="1"/>
</dbReference>
<dbReference type="Proteomes" id="UP000199643">
    <property type="component" value="Unassembled WGS sequence"/>
</dbReference>
<dbReference type="RefSeq" id="WP_090501045.1">
    <property type="nucleotide sequence ID" value="NZ_FNCH01000011.1"/>
</dbReference>
<comment type="similarity">
    <text evidence="1">Belongs to the protease inhibitor I39 (alpha-2-macroglobulin) family. Bacterial alpha-2-macroglobulin subfamily.</text>
</comment>
<dbReference type="Pfam" id="PF13715">
    <property type="entry name" value="CarbopepD_reg_2"/>
    <property type="match status" value="1"/>
</dbReference>
<dbReference type="SUPFAM" id="SSF48239">
    <property type="entry name" value="Terpenoid cyclases/Protein prenyltransferases"/>
    <property type="match status" value="1"/>
</dbReference>
<dbReference type="Pfam" id="PF01835">
    <property type="entry name" value="MG2"/>
    <property type="match status" value="1"/>
</dbReference>
<dbReference type="Gene3D" id="1.50.10.20">
    <property type="match status" value="1"/>
</dbReference>
<dbReference type="Pfam" id="PF17973">
    <property type="entry name" value="bMG10"/>
    <property type="match status" value="1"/>
</dbReference>
<gene>
    <name evidence="4" type="ORF">SAMN05421827_11117</name>
</gene>
<dbReference type="SMART" id="SM01360">
    <property type="entry name" value="A2M"/>
    <property type="match status" value="1"/>
</dbReference>
<feature type="domain" description="Alpha-2-macroglobulin" evidence="3">
    <location>
        <begin position="1365"/>
        <end position="1455"/>
    </location>
</feature>
<accession>A0A1G7X155</accession>
<evidence type="ECO:0000256" key="2">
    <source>
        <dbReference type="SAM" id="SignalP"/>
    </source>
</evidence>
<dbReference type="PANTHER" id="PTHR40094:SF1">
    <property type="entry name" value="UBIQUITIN DOMAIN-CONTAINING PROTEIN"/>
    <property type="match status" value="1"/>
</dbReference>
<dbReference type="InterPro" id="IPR008930">
    <property type="entry name" value="Terpenoid_cyclase/PrenylTrfase"/>
</dbReference>
<keyword evidence="2" id="KW-0732">Signal</keyword>
<protein>
    <submittedName>
        <fullName evidence="4">CarboxypepD_reg-like domain-containing protein</fullName>
    </submittedName>
</protein>
<proteinExistence type="inferred from homology"/>
<dbReference type="InterPro" id="IPR041246">
    <property type="entry name" value="Bact_MG10"/>
</dbReference>
<dbReference type="GO" id="GO:0004866">
    <property type="term" value="F:endopeptidase inhibitor activity"/>
    <property type="evidence" value="ECO:0007669"/>
    <property type="project" value="InterPro"/>
</dbReference>
<name>A0A1G7X155_9SPHI</name>
<evidence type="ECO:0000313" key="4">
    <source>
        <dbReference type="EMBL" id="SDG77876.1"/>
    </source>
</evidence>
<reference evidence="5" key="1">
    <citation type="submission" date="2016-10" db="EMBL/GenBank/DDBJ databases">
        <authorList>
            <person name="Varghese N."/>
            <person name="Submissions S."/>
        </authorList>
    </citation>
    <scope>NUCLEOTIDE SEQUENCE [LARGE SCALE GENOMIC DNA]</scope>
    <source>
        <strain evidence="5">DSM 17933</strain>
    </source>
</reference>
<organism evidence="4 5">
    <name type="scientific">Pedobacter terrae</name>
    <dbReference type="NCBI Taxonomy" id="405671"/>
    <lineage>
        <taxon>Bacteria</taxon>
        <taxon>Pseudomonadati</taxon>
        <taxon>Bacteroidota</taxon>
        <taxon>Sphingobacteriia</taxon>
        <taxon>Sphingobacteriales</taxon>
        <taxon>Sphingobacteriaceae</taxon>
        <taxon>Pedobacter</taxon>
    </lineage>
</organism>
<evidence type="ECO:0000256" key="1">
    <source>
        <dbReference type="ARBA" id="ARBA00010556"/>
    </source>
</evidence>
<feature type="chain" id="PRO_5011466596" evidence="2">
    <location>
        <begin position="24"/>
        <end position="2131"/>
    </location>
</feature>
<dbReference type="InterPro" id="IPR047565">
    <property type="entry name" value="Alpha-macroglob_thiol-ester_cl"/>
</dbReference>
<dbReference type="Pfam" id="PF00207">
    <property type="entry name" value="A2M"/>
    <property type="match status" value="1"/>
</dbReference>
<evidence type="ECO:0000259" key="3">
    <source>
        <dbReference type="SMART" id="SM01360"/>
    </source>
</evidence>
<feature type="signal peptide" evidence="2">
    <location>
        <begin position="1"/>
        <end position="23"/>
    </location>
</feature>
<dbReference type="InterPro" id="IPR001599">
    <property type="entry name" value="Macroglobln_a2"/>
</dbReference>
<dbReference type="STRING" id="405671.SAMN05421827_11117"/>
<keyword evidence="5" id="KW-1185">Reference proteome</keyword>
<dbReference type="EMBL" id="FNCH01000011">
    <property type="protein sequence ID" value="SDG77876.1"/>
    <property type="molecule type" value="Genomic_DNA"/>
</dbReference>
<dbReference type="InterPro" id="IPR051802">
    <property type="entry name" value="YfhM-like"/>
</dbReference>
<dbReference type="OrthoDB" id="9767116at2"/>
<dbReference type="InterPro" id="IPR002890">
    <property type="entry name" value="MG2"/>
</dbReference>
<dbReference type="SUPFAM" id="SSF49464">
    <property type="entry name" value="Carboxypeptidase regulatory domain-like"/>
    <property type="match status" value="1"/>
</dbReference>